<organism evidence="2 3">
    <name type="scientific">Synaphobranchus kaupii</name>
    <name type="common">Kaup's arrowtooth eel</name>
    <dbReference type="NCBI Taxonomy" id="118154"/>
    <lineage>
        <taxon>Eukaryota</taxon>
        <taxon>Metazoa</taxon>
        <taxon>Chordata</taxon>
        <taxon>Craniata</taxon>
        <taxon>Vertebrata</taxon>
        <taxon>Euteleostomi</taxon>
        <taxon>Actinopterygii</taxon>
        <taxon>Neopterygii</taxon>
        <taxon>Teleostei</taxon>
        <taxon>Anguilliformes</taxon>
        <taxon>Synaphobranchidae</taxon>
        <taxon>Synaphobranchus</taxon>
    </lineage>
</organism>
<feature type="region of interest" description="Disordered" evidence="1">
    <location>
        <begin position="34"/>
        <end position="98"/>
    </location>
</feature>
<sequence>MTWKSQFSARHLRLGIRFLPVTTQVPPSILKLASSGPMTDVGRVKGSLNAARSSGQPLQSQRASPPLDPAHRESVTATPRRPGLAVLPTRPPDPQIEL</sequence>
<feature type="compositionally biased region" description="Pro residues" evidence="1">
    <location>
        <begin position="89"/>
        <end position="98"/>
    </location>
</feature>
<name>A0A9Q1G7M1_SYNKA</name>
<evidence type="ECO:0000313" key="2">
    <source>
        <dbReference type="EMBL" id="KAJ8376736.1"/>
    </source>
</evidence>
<feature type="compositionally biased region" description="Polar residues" evidence="1">
    <location>
        <begin position="50"/>
        <end position="63"/>
    </location>
</feature>
<comment type="caution">
    <text evidence="2">The sequence shown here is derived from an EMBL/GenBank/DDBJ whole genome shotgun (WGS) entry which is preliminary data.</text>
</comment>
<reference evidence="2" key="1">
    <citation type="journal article" date="2023" name="Science">
        <title>Genome structures resolve the early diversification of teleost fishes.</title>
        <authorList>
            <person name="Parey E."/>
            <person name="Louis A."/>
            <person name="Montfort J."/>
            <person name="Bouchez O."/>
            <person name="Roques C."/>
            <person name="Iampietro C."/>
            <person name="Lluch J."/>
            <person name="Castinel A."/>
            <person name="Donnadieu C."/>
            <person name="Desvignes T."/>
            <person name="Floi Bucao C."/>
            <person name="Jouanno E."/>
            <person name="Wen M."/>
            <person name="Mejri S."/>
            <person name="Dirks R."/>
            <person name="Jansen H."/>
            <person name="Henkel C."/>
            <person name="Chen W.J."/>
            <person name="Zahm M."/>
            <person name="Cabau C."/>
            <person name="Klopp C."/>
            <person name="Thompson A.W."/>
            <person name="Robinson-Rechavi M."/>
            <person name="Braasch I."/>
            <person name="Lecointre G."/>
            <person name="Bobe J."/>
            <person name="Postlethwait J.H."/>
            <person name="Berthelot C."/>
            <person name="Roest Crollius H."/>
            <person name="Guiguen Y."/>
        </authorList>
    </citation>
    <scope>NUCLEOTIDE SEQUENCE</scope>
    <source>
        <strain evidence="2">WJC10195</strain>
    </source>
</reference>
<gene>
    <name evidence="2" type="ORF">SKAU_G00073160</name>
</gene>
<evidence type="ECO:0000256" key="1">
    <source>
        <dbReference type="SAM" id="MobiDB-lite"/>
    </source>
</evidence>
<proteinExistence type="predicted"/>
<protein>
    <submittedName>
        <fullName evidence="2">Uncharacterized protein</fullName>
    </submittedName>
</protein>
<dbReference type="Proteomes" id="UP001152622">
    <property type="component" value="Chromosome 2"/>
</dbReference>
<evidence type="ECO:0000313" key="3">
    <source>
        <dbReference type="Proteomes" id="UP001152622"/>
    </source>
</evidence>
<dbReference type="EMBL" id="JAINUF010000002">
    <property type="protein sequence ID" value="KAJ8376736.1"/>
    <property type="molecule type" value="Genomic_DNA"/>
</dbReference>
<keyword evidence="3" id="KW-1185">Reference proteome</keyword>
<accession>A0A9Q1G7M1</accession>
<dbReference type="AlphaFoldDB" id="A0A9Q1G7M1"/>